<feature type="coiled-coil region" evidence="1">
    <location>
        <begin position="41"/>
        <end position="89"/>
    </location>
</feature>
<keyword evidence="1" id="KW-0175">Coiled coil</keyword>
<proteinExistence type="predicted"/>
<feature type="region of interest" description="Disordered" evidence="2">
    <location>
        <begin position="1"/>
        <end position="24"/>
    </location>
</feature>
<organism evidence="3 4">
    <name type="scientific">Meloidogyne incognita</name>
    <name type="common">Southern root-knot nematode worm</name>
    <name type="synonym">Oxyuris incognita</name>
    <dbReference type="NCBI Taxonomy" id="6306"/>
    <lineage>
        <taxon>Eukaryota</taxon>
        <taxon>Metazoa</taxon>
        <taxon>Ecdysozoa</taxon>
        <taxon>Nematoda</taxon>
        <taxon>Chromadorea</taxon>
        <taxon>Rhabditida</taxon>
        <taxon>Tylenchina</taxon>
        <taxon>Tylenchomorpha</taxon>
        <taxon>Tylenchoidea</taxon>
        <taxon>Meloidogynidae</taxon>
        <taxon>Meloidogyninae</taxon>
        <taxon>Meloidogyne</taxon>
        <taxon>Meloidogyne incognita group</taxon>
    </lineage>
</organism>
<sequence length="199" mass="23442">MNNRLHFDSREAFNKVNEDNKKQDTKIKGVEEDNLKQDSKINQTEVKNVEQDEKIEKLNVKFGDEIKKRMELEKKLAALMERVDRKEKKDEIEDEKTRKEIENIKKDMAVIKFDVQLLKNWRATVEKQKEEAREQAQEDKGCGGDGAVILRIKERNMIPKIIQNMRNITKFFSPQKFRKICSVCISVVACLMTELTLIR</sequence>
<reference evidence="4" key="1">
    <citation type="submission" date="2022-11" db="UniProtKB">
        <authorList>
            <consortium name="WormBaseParasite"/>
        </authorList>
    </citation>
    <scope>IDENTIFICATION</scope>
</reference>
<dbReference type="Proteomes" id="UP000887563">
    <property type="component" value="Unplaced"/>
</dbReference>
<name>A0A914MQG2_MELIC</name>
<evidence type="ECO:0000256" key="1">
    <source>
        <dbReference type="SAM" id="Coils"/>
    </source>
</evidence>
<accession>A0A914MQG2</accession>
<evidence type="ECO:0000313" key="4">
    <source>
        <dbReference type="WBParaSite" id="Minc3s02224g28955"/>
    </source>
</evidence>
<keyword evidence="3" id="KW-1185">Reference proteome</keyword>
<evidence type="ECO:0000313" key="3">
    <source>
        <dbReference type="Proteomes" id="UP000887563"/>
    </source>
</evidence>
<evidence type="ECO:0000256" key="2">
    <source>
        <dbReference type="SAM" id="MobiDB-lite"/>
    </source>
</evidence>
<dbReference type="WBParaSite" id="Minc3s02224g28955">
    <property type="protein sequence ID" value="Minc3s02224g28955"/>
    <property type="gene ID" value="Minc3s02224g28955"/>
</dbReference>
<protein>
    <submittedName>
        <fullName evidence="4">Uncharacterized protein</fullName>
    </submittedName>
</protein>
<dbReference type="AlphaFoldDB" id="A0A914MQG2"/>